<keyword evidence="2" id="KW-0808">Transferase</keyword>
<dbReference type="InterPro" id="IPR000600">
    <property type="entry name" value="ROK"/>
</dbReference>
<dbReference type="GO" id="GO:0016301">
    <property type="term" value="F:kinase activity"/>
    <property type="evidence" value="ECO:0007669"/>
    <property type="project" value="UniProtKB-KW"/>
</dbReference>
<evidence type="ECO:0000313" key="3">
    <source>
        <dbReference type="Proteomes" id="UP000077519"/>
    </source>
</evidence>
<reference evidence="2 3" key="1">
    <citation type="submission" date="2016-03" db="EMBL/GenBank/DDBJ databases">
        <title>Genome sequence of Rhodococcus kyotonensis KB10.</title>
        <authorList>
            <person name="Jeong H."/>
            <person name="Hong C.E."/>
            <person name="Jo S.H."/>
            <person name="Park J.M."/>
        </authorList>
    </citation>
    <scope>NUCLEOTIDE SEQUENCE [LARGE SCALE GENOMIC DNA]</scope>
    <source>
        <strain evidence="2 3">KB10</strain>
    </source>
</reference>
<protein>
    <submittedName>
        <fullName evidence="2">Sugar kinase</fullName>
    </submittedName>
</protein>
<keyword evidence="3" id="KW-1185">Reference proteome</keyword>
<evidence type="ECO:0000313" key="2">
    <source>
        <dbReference type="EMBL" id="OAK51294.1"/>
    </source>
</evidence>
<dbReference type="Gene3D" id="1.10.10.10">
    <property type="entry name" value="Winged helix-like DNA-binding domain superfamily/Winged helix DNA-binding domain"/>
    <property type="match status" value="1"/>
</dbReference>
<dbReference type="SUPFAM" id="SSF46785">
    <property type="entry name" value="Winged helix' DNA-binding domain"/>
    <property type="match status" value="1"/>
</dbReference>
<name>A0A177Y723_9NOCA</name>
<dbReference type="InterPro" id="IPR036388">
    <property type="entry name" value="WH-like_DNA-bd_sf"/>
</dbReference>
<dbReference type="InterPro" id="IPR036390">
    <property type="entry name" value="WH_DNA-bd_sf"/>
</dbReference>
<dbReference type="Gene3D" id="3.30.420.40">
    <property type="match status" value="2"/>
</dbReference>
<accession>A0A177Y723</accession>
<dbReference type="Proteomes" id="UP000077519">
    <property type="component" value="Unassembled WGS sequence"/>
</dbReference>
<evidence type="ECO:0000256" key="1">
    <source>
        <dbReference type="ARBA" id="ARBA00006479"/>
    </source>
</evidence>
<organism evidence="2 3">
    <name type="scientific">Rhodococcoides kyotonense</name>
    <dbReference type="NCBI Taxonomy" id="398843"/>
    <lineage>
        <taxon>Bacteria</taxon>
        <taxon>Bacillati</taxon>
        <taxon>Actinomycetota</taxon>
        <taxon>Actinomycetes</taxon>
        <taxon>Mycobacteriales</taxon>
        <taxon>Nocardiaceae</taxon>
        <taxon>Rhodococcoides</taxon>
    </lineage>
</organism>
<dbReference type="PANTHER" id="PTHR18964">
    <property type="entry name" value="ROK (REPRESSOR, ORF, KINASE) FAMILY"/>
    <property type="match status" value="1"/>
</dbReference>
<proteinExistence type="inferred from homology"/>
<dbReference type="Pfam" id="PF00480">
    <property type="entry name" value="ROK"/>
    <property type="match status" value="1"/>
</dbReference>
<dbReference type="InterPro" id="IPR043129">
    <property type="entry name" value="ATPase_NBD"/>
</dbReference>
<sequence length="398" mass="40793">MRTPRPSAPSATAGAVFALVRDGVATTRADLAKHTGLSRSAIVSRVNALSALGLVVETEDDRSTGGRPPARLSFDVDAGIVLAAAIGRSRSQLAVFTVGGDFLAGDTVDQEIGVGPDELMPQITTRFDALIDDAGRAGHRIFGVGLAIPGTADTVRGCSLDSPIMHGWDGVPLAPYFGQLTSAPVFLDNDANAMILGERRDTREHFENVLLVKASTGLGAGIIAGGVLQRGSLGAAGEFGHTKTAAAAGVACRCGDSGCLEAIAGGWALVHALQDQGRSVGHIRDVVDLAVGGDAEARRLIRDSGRHIGETLAGAVNLLNPEILVLGGDMAKSYDIFVAGLRETVYGRATALATRNLTIRATMHSGQSGVIGCAALVSDRVLSSDAIDASLRASSASA</sequence>
<dbReference type="SUPFAM" id="SSF53067">
    <property type="entry name" value="Actin-like ATPase domain"/>
    <property type="match status" value="1"/>
</dbReference>
<dbReference type="PROSITE" id="PS00519">
    <property type="entry name" value="HTH_ASNC_1"/>
    <property type="match status" value="1"/>
</dbReference>
<comment type="similarity">
    <text evidence="1">Belongs to the ROK (NagC/XylR) family.</text>
</comment>
<dbReference type="EMBL" id="LVHI01000040">
    <property type="protein sequence ID" value="OAK51294.1"/>
    <property type="molecule type" value="Genomic_DNA"/>
</dbReference>
<dbReference type="InterPro" id="IPR019885">
    <property type="entry name" value="Tscrpt_reg_HTH_AsnC-type_CS"/>
</dbReference>
<dbReference type="PANTHER" id="PTHR18964:SF173">
    <property type="entry name" value="GLUCOKINASE"/>
    <property type="match status" value="1"/>
</dbReference>
<gene>
    <name evidence="2" type="ORF">A3K89_13305</name>
</gene>
<dbReference type="AlphaFoldDB" id="A0A177Y723"/>
<keyword evidence="2" id="KW-0418">Kinase</keyword>
<dbReference type="RefSeq" id="WP_068432076.1">
    <property type="nucleotide sequence ID" value="NZ_LVHI01000040.1"/>
</dbReference>
<comment type="caution">
    <text evidence="2">The sequence shown here is derived from an EMBL/GenBank/DDBJ whole genome shotgun (WGS) entry which is preliminary data.</text>
</comment>